<comment type="caution">
    <text evidence="2">The sequence shown here is derived from an EMBL/GenBank/DDBJ whole genome shotgun (WGS) entry which is preliminary data.</text>
</comment>
<keyword evidence="3" id="KW-1185">Reference proteome</keyword>
<dbReference type="InterPro" id="IPR052980">
    <property type="entry name" value="Crinkler_effector"/>
</dbReference>
<sequence>MDAQELNTLRGFTRRVSGSLYERLRVDLWPASDGSSVPTLDDRIEWVTLDTHSEAMHVDNQAIDNVEDHYDEPPARIGFINLNTYSNLEISPLRCLVMKHGEHAAFIVRREYDVFFEHAMACARKRFFVTGTSGIGLSFGCCYFLFRLLALGQPVFLLRSQTETSYFSSDGVQASVSTGPFHDTATFEAIEHSWVLIDIHGPAFYYSRIYEHARCIIWTASPGQPGTSHFVDKSGAETWYMKTWSPEEIAAVTQRFKLNPHEVQRRLDIGGPIARTLFTRTPPGVTDHTLMHNINIALDDNIFRSFYRRSIADVLRIEPLVTLDSSGRAHLERSDCSVEFLSTRYAEMSLDRLQIKFELLQKQLAALFYITTLAGKVVEGLMHRALERGMKLPRVFGPVRTVAHTLILTGNPETFVCESTPTGQRPLYLRPNSRTFAAVDAVLVTDTTLGLIQTSLDNSRESYILNFGTILRIMSRLADGARVAVDPSWDLIFCLVGTSPPYITRLVDKAKAALAELQQLNAEELGAKLSVPWTEAARERISKLRVLGYTFHPERGFEAVA</sequence>
<evidence type="ECO:0000313" key="3">
    <source>
        <dbReference type="Proteomes" id="UP000623467"/>
    </source>
</evidence>
<dbReference type="PANTHER" id="PTHR33129">
    <property type="entry name" value="PROTEIN KINASE DOMAIN-CONTAINING PROTEIN-RELATED"/>
    <property type="match status" value="1"/>
</dbReference>
<dbReference type="Proteomes" id="UP000623467">
    <property type="component" value="Unassembled WGS sequence"/>
</dbReference>
<name>A0A8H7CSZ3_9AGAR</name>
<gene>
    <name evidence="2" type="ORF">MSAN_01713400</name>
</gene>
<dbReference type="OrthoDB" id="2910914at2759"/>
<proteinExistence type="predicted"/>
<dbReference type="EMBL" id="JACAZH010000016">
    <property type="protein sequence ID" value="KAF7349239.1"/>
    <property type="molecule type" value="Genomic_DNA"/>
</dbReference>
<feature type="transmembrane region" description="Helical" evidence="1">
    <location>
        <begin position="127"/>
        <end position="146"/>
    </location>
</feature>
<reference evidence="2" key="1">
    <citation type="submission" date="2020-05" db="EMBL/GenBank/DDBJ databases">
        <title>Mycena genomes resolve the evolution of fungal bioluminescence.</title>
        <authorList>
            <person name="Tsai I.J."/>
        </authorList>
    </citation>
    <scope>NUCLEOTIDE SEQUENCE</scope>
    <source>
        <strain evidence="2">160909Yilan</strain>
    </source>
</reference>
<keyword evidence="1" id="KW-0812">Transmembrane</keyword>
<dbReference type="AlphaFoldDB" id="A0A8H7CSZ3"/>
<accession>A0A8H7CSZ3</accession>
<evidence type="ECO:0000313" key="2">
    <source>
        <dbReference type="EMBL" id="KAF7349239.1"/>
    </source>
</evidence>
<protein>
    <submittedName>
        <fullName evidence="2">Uncharacterized protein</fullName>
    </submittedName>
</protein>
<keyword evidence="1" id="KW-0472">Membrane</keyword>
<organism evidence="2 3">
    <name type="scientific">Mycena sanguinolenta</name>
    <dbReference type="NCBI Taxonomy" id="230812"/>
    <lineage>
        <taxon>Eukaryota</taxon>
        <taxon>Fungi</taxon>
        <taxon>Dikarya</taxon>
        <taxon>Basidiomycota</taxon>
        <taxon>Agaricomycotina</taxon>
        <taxon>Agaricomycetes</taxon>
        <taxon>Agaricomycetidae</taxon>
        <taxon>Agaricales</taxon>
        <taxon>Marasmiineae</taxon>
        <taxon>Mycenaceae</taxon>
        <taxon>Mycena</taxon>
    </lineage>
</organism>
<dbReference type="PANTHER" id="PTHR33129:SF1">
    <property type="entry name" value="ATP-BINDING PROTEIN"/>
    <property type="match status" value="1"/>
</dbReference>
<evidence type="ECO:0000256" key="1">
    <source>
        <dbReference type="SAM" id="Phobius"/>
    </source>
</evidence>
<keyword evidence="1" id="KW-1133">Transmembrane helix</keyword>